<gene>
    <name evidence="2" type="ORF">GCM10011349_06220</name>
</gene>
<feature type="chain" id="PRO_5047439153" description="DUF4198 domain-containing protein" evidence="1">
    <location>
        <begin position="20"/>
        <end position="244"/>
    </location>
</feature>
<keyword evidence="1" id="KW-0732">Signal</keyword>
<feature type="signal peptide" evidence="1">
    <location>
        <begin position="1"/>
        <end position="19"/>
    </location>
</feature>
<evidence type="ECO:0008006" key="4">
    <source>
        <dbReference type="Google" id="ProtNLM"/>
    </source>
</evidence>
<accession>A0ABQ2JAT0</accession>
<dbReference type="Proteomes" id="UP000605099">
    <property type="component" value="Unassembled WGS sequence"/>
</dbReference>
<evidence type="ECO:0000313" key="3">
    <source>
        <dbReference type="Proteomes" id="UP000605099"/>
    </source>
</evidence>
<name>A0ABQ2JAT0_9SPHN</name>
<organism evidence="2 3">
    <name type="scientific">Novosphingobium indicum</name>
    <dbReference type="NCBI Taxonomy" id="462949"/>
    <lineage>
        <taxon>Bacteria</taxon>
        <taxon>Pseudomonadati</taxon>
        <taxon>Pseudomonadota</taxon>
        <taxon>Alphaproteobacteria</taxon>
        <taxon>Sphingomonadales</taxon>
        <taxon>Sphingomonadaceae</taxon>
        <taxon>Novosphingobium</taxon>
    </lineage>
</organism>
<evidence type="ECO:0000256" key="1">
    <source>
        <dbReference type="SAM" id="SignalP"/>
    </source>
</evidence>
<protein>
    <recommendedName>
        <fullName evidence="4">DUF4198 domain-containing protein</fullName>
    </recommendedName>
</protein>
<reference evidence="3" key="1">
    <citation type="journal article" date="2019" name="Int. J. Syst. Evol. Microbiol.">
        <title>The Global Catalogue of Microorganisms (GCM) 10K type strain sequencing project: providing services to taxonomists for standard genome sequencing and annotation.</title>
        <authorList>
            <consortium name="The Broad Institute Genomics Platform"/>
            <consortium name="The Broad Institute Genome Sequencing Center for Infectious Disease"/>
            <person name="Wu L."/>
            <person name="Ma J."/>
        </authorList>
    </citation>
    <scope>NUCLEOTIDE SEQUENCE [LARGE SCALE GENOMIC DNA]</scope>
    <source>
        <strain evidence="3">CGMCC 1.6784</strain>
    </source>
</reference>
<comment type="caution">
    <text evidence="2">The sequence shown here is derived from an EMBL/GenBank/DDBJ whole genome shotgun (WGS) entry which is preliminary data.</text>
</comment>
<proteinExistence type="predicted"/>
<sequence length="244" mass="25748">MYRVMVAAVLALGAAPALAEPTDVVVRVIAQDAKFVGSSMGGVRIVLRDPKSGTVLAEGLTEGGTGHTDRIMKSDGRSPLRADGSEAAFSATLGITKPTLVELDAYGPVDYPESAVHVSQQRWVMPGESVTIGDGWTVELPGLVIDPRTSVAGLSVRISAKVMPMCGCPIAPDGLWPADEYEVNVSAWMDGSPLARNKLAFDTSPGVFSGYVQLPTEGRYELMVFARNTRTGNSGIRAIEVVAE</sequence>
<dbReference type="EMBL" id="BMLK01000002">
    <property type="protein sequence ID" value="GGN42751.1"/>
    <property type="molecule type" value="Genomic_DNA"/>
</dbReference>
<evidence type="ECO:0000313" key="2">
    <source>
        <dbReference type="EMBL" id="GGN42751.1"/>
    </source>
</evidence>
<keyword evidence="3" id="KW-1185">Reference proteome</keyword>